<evidence type="ECO:0000313" key="1">
    <source>
        <dbReference type="EMBL" id="CAG8743925.1"/>
    </source>
</evidence>
<organism evidence="1 2">
    <name type="scientific">Racocetra persica</name>
    <dbReference type="NCBI Taxonomy" id="160502"/>
    <lineage>
        <taxon>Eukaryota</taxon>
        <taxon>Fungi</taxon>
        <taxon>Fungi incertae sedis</taxon>
        <taxon>Mucoromycota</taxon>
        <taxon>Glomeromycotina</taxon>
        <taxon>Glomeromycetes</taxon>
        <taxon>Diversisporales</taxon>
        <taxon>Gigasporaceae</taxon>
        <taxon>Racocetra</taxon>
    </lineage>
</organism>
<keyword evidence="2" id="KW-1185">Reference proteome</keyword>
<dbReference type="EMBL" id="CAJVQC010029872">
    <property type="protein sequence ID" value="CAG8743925.1"/>
    <property type="molecule type" value="Genomic_DNA"/>
</dbReference>
<protein>
    <submittedName>
        <fullName evidence="1">864_t:CDS:1</fullName>
    </submittedName>
</protein>
<comment type="caution">
    <text evidence="1">The sequence shown here is derived from an EMBL/GenBank/DDBJ whole genome shotgun (WGS) entry which is preliminary data.</text>
</comment>
<sequence>MDSDNNEDYDLNDEIEENIFNELDERIDEILSDQLVEDNRYTPCVIIDNDNDDNKIQ</sequence>
<reference evidence="1" key="1">
    <citation type="submission" date="2021-06" db="EMBL/GenBank/DDBJ databases">
        <authorList>
            <person name="Kallberg Y."/>
            <person name="Tangrot J."/>
            <person name="Rosling A."/>
        </authorList>
    </citation>
    <scope>NUCLEOTIDE SEQUENCE</scope>
    <source>
        <strain evidence="1">MA461A</strain>
    </source>
</reference>
<accession>A0ACA9QDA4</accession>
<name>A0ACA9QDA4_9GLOM</name>
<gene>
    <name evidence="1" type="ORF">RPERSI_LOCUS13444</name>
</gene>
<dbReference type="Proteomes" id="UP000789920">
    <property type="component" value="Unassembled WGS sequence"/>
</dbReference>
<evidence type="ECO:0000313" key="2">
    <source>
        <dbReference type="Proteomes" id="UP000789920"/>
    </source>
</evidence>
<proteinExistence type="predicted"/>